<feature type="compositionally biased region" description="Low complexity" evidence="14">
    <location>
        <begin position="21"/>
        <end position="64"/>
    </location>
</feature>
<dbReference type="InterPro" id="IPR003651">
    <property type="entry name" value="Endonuclease3_FeS-loop_motif"/>
</dbReference>
<comment type="catalytic activity">
    <reaction evidence="1">
        <text>Hydrolyzes free adenine bases from 7,8-dihydro-8-oxoguanine:adenine mismatched double-stranded DNA, leaving an apurinic site.</text>
        <dbReference type="EC" id="3.2.2.31"/>
    </reaction>
</comment>
<comment type="caution">
    <text evidence="16">The sequence shown here is derived from an EMBL/GenBank/DDBJ whole genome shotgun (WGS) entry which is preliminary data.</text>
</comment>
<keyword evidence="10" id="KW-0408">Iron</keyword>
<dbReference type="GO" id="GO:0034039">
    <property type="term" value="F:8-oxo-7,8-dihydroguanine DNA N-glycosylase activity"/>
    <property type="evidence" value="ECO:0007669"/>
    <property type="project" value="TreeGrafter"/>
</dbReference>
<proteinExistence type="inferred from homology"/>
<accession>A0A919DV34</accession>
<evidence type="ECO:0000256" key="2">
    <source>
        <dbReference type="ARBA" id="ARBA00001966"/>
    </source>
</evidence>
<dbReference type="Gene3D" id="1.10.1670.10">
    <property type="entry name" value="Helix-hairpin-Helix base-excision DNA repair enzymes (C-terminal)"/>
    <property type="match status" value="1"/>
</dbReference>
<dbReference type="Pfam" id="PF10576">
    <property type="entry name" value="EndIII_4Fe-2S"/>
    <property type="match status" value="1"/>
</dbReference>
<keyword evidence="7" id="KW-0479">Metal-binding</keyword>
<evidence type="ECO:0000256" key="12">
    <source>
        <dbReference type="ARBA" id="ARBA00023204"/>
    </source>
</evidence>
<keyword evidence="17" id="KW-1185">Reference proteome</keyword>
<dbReference type="InterPro" id="IPR044298">
    <property type="entry name" value="MIG/MutY"/>
</dbReference>
<reference evidence="16" key="2">
    <citation type="submission" date="2020-09" db="EMBL/GenBank/DDBJ databases">
        <authorList>
            <person name="Sun Q."/>
            <person name="Ohkuma M."/>
        </authorList>
    </citation>
    <scope>NUCLEOTIDE SEQUENCE</scope>
    <source>
        <strain evidence="16">JCM 4477</strain>
    </source>
</reference>
<comment type="similarity">
    <text evidence="3">Belongs to the Nth/MutY family.</text>
</comment>
<dbReference type="EC" id="3.2.2.31" evidence="4"/>
<protein>
    <recommendedName>
        <fullName evidence="5">Adenine DNA glycosylase</fullName>
        <ecNumber evidence="4">3.2.2.31</ecNumber>
    </recommendedName>
</protein>
<dbReference type="Gene3D" id="1.10.340.30">
    <property type="entry name" value="Hypothetical protein, domain 2"/>
    <property type="match status" value="1"/>
</dbReference>
<dbReference type="InterPro" id="IPR003265">
    <property type="entry name" value="HhH-GPD_domain"/>
</dbReference>
<dbReference type="CDD" id="cd00056">
    <property type="entry name" value="ENDO3c"/>
    <property type="match status" value="1"/>
</dbReference>
<evidence type="ECO:0000256" key="10">
    <source>
        <dbReference type="ARBA" id="ARBA00023004"/>
    </source>
</evidence>
<dbReference type="SMART" id="SM00525">
    <property type="entry name" value="FES"/>
    <property type="match status" value="1"/>
</dbReference>
<dbReference type="GO" id="GO:0046872">
    <property type="term" value="F:metal ion binding"/>
    <property type="evidence" value="ECO:0007669"/>
    <property type="project" value="UniProtKB-KW"/>
</dbReference>
<dbReference type="GO" id="GO:0006298">
    <property type="term" value="P:mismatch repair"/>
    <property type="evidence" value="ECO:0007669"/>
    <property type="project" value="TreeGrafter"/>
</dbReference>
<dbReference type="PANTHER" id="PTHR42944:SF1">
    <property type="entry name" value="ADENINE DNA GLYCOSYLASE"/>
    <property type="match status" value="1"/>
</dbReference>
<dbReference type="GO" id="GO:0006284">
    <property type="term" value="P:base-excision repair"/>
    <property type="evidence" value="ECO:0007669"/>
    <property type="project" value="InterPro"/>
</dbReference>
<evidence type="ECO:0000256" key="8">
    <source>
        <dbReference type="ARBA" id="ARBA00022763"/>
    </source>
</evidence>
<name>A0A919DV34_9ACTN</name>
<organism evidence="16 17">
    <name type="scientific">Streptomyces fumanus</name>
    <dbReference type="NCBI Taxonomy" id="67302"/>
    <lineage>
        <taxon>Bacteria</taxon>
        <taxon>Bacillati</taxon>
        <taxon>Actinomycetota</taxon>
        <taxon>Actinomycetes</taxon>
        <taxon>Kitasatosporales</taxon>
        <taxon>Streptomycetaceae</taxon>
        <taxon>Streptomyces</taxon>
    </lineage>
</organism>
<dbReference type="Pfam" id="PF00633">
    <property type="entry name" value="HHH"/>
    <property type="match status" value="1"/>
</dbReference>
<evidence type="ECO:0000256" key="3">
    <source>
        <dbReference type="ARBA" id="ARBA00008343"/>
    </source>
</evidence>
<dbReference type="InterPro" id="IPR004036">
    <property type="entry name" value="Endonuclease-III-like_CS2"/>
</dbReference>
<evidence type="ECO:0000256" key="14">
    <source>
        <dbReference type="SAM" id="MobiDB-lite"/>
    </source>
</evidence>
<evidence type="ECO:0000256" key="6">
    <source>
        <dbReference type="ARBA" id="ARBA00022485"/>
    </source>
</evidence>
<dbReference type="RefSeq" id="WP_308438889.1">
    <property type="nucleotide sequence ID" value="NZ_BNBI01000002.1"/>
</dbReference>
<dbReference type="GO" id="GO:0032357">
    <property type="term" value="F:oxidized purine DNA binding"/>
    <property type="evidence" value="ECO:0007669"/>
    <property type="project" value="TreeGrafter"/>
</dbReference>
<dbReference type="InterPro" id="IPR023170">
    <property type="entry name" value="HhH_base_excis_C"/>
</dbReference>
<feature type="region of interest" description="Disordered" evidence="14">
    <location>
        <begin position="1"/>
        <end position="106"/>
    </location>
</feature>
<dbReference type="GO" id="GO:0000701">
    <property type="term" value="F:purine-specific mismatch base pair DNA N-glycosylase activity"/>
    <property type="evidence" value="ECO:0007669"/>
    <property type="project" value="UniProtKB-EC"/>
</dbReference>
<evidence type="ECO:0000256" key="9">
    <source>
        <dbReference type="ARBA" id="ARBA00022801"/>
    </source>
</evidence>
<comment type="cofactor">
    <cofactor evidence="2">
        <name>[4Fe-4S] cluster</name>
        <dbReference type="ChEBI" id="CHEBI:49883"/>
    </cofactor>
</comment>
<keyword evidence="12" id="KW-0234">DNA repair</keyword>
<dbReference type="InterPro" id="IPR011257">
    <property type="entry name" value="DNA_glycosylase"/>
</dbReference>
<dbReference type="PROSITE" id="PS01155">
    <property type="entry name" value="ENDONUCLEASE_III_2"/>
    <property type="match status" value="1"/>
</dbReference>
<evidence type="ECO:0000256" key="4">
    <source>
        <dbReference type="ARBA" id="ARBA00012045"/>
    </source>
</evidence>
<dbReference type="GO" id="GO:0035485">
    <property type="term" value="F:adenine/guanine mispair binding"/>
    <property type="evidence" value="ECO:0007669"/>
    <property type="project" value="TreeGrafter"/>
</dbReference>
<evidence type="ECO:0000313" key="16">
    <source>
        <dbReference type="EMBL" id="GHE87527.1"/>
    </source>
</evidence>
<dbReference type="SMART" id="SM00478">
    <property type="entry name" value="ENDO3c"/>
    <property type="match status" value="1"/>
</dbReference>
<evidence type="ECO:0000256" key="1">
    <source>
        <dbReference type="ARBA" id="ARBA00000843"/>
    </source>
</evidence>
<keyword evidence="11" id="KW-0411">Iron-sulfur</keyword>
<evidence type="ECO:0000256" key="5">
    <source>
        <dbReference type="ARBA" id="ARBA00022023"/>
    </source>
</evidence>
<keyword evidence="9" id="KW-0378">Hydrolase</keyword>
<evidence type="ECO:0000313" key="17">
    <source>
        <dbReference type="Proteomes" id="UP000630718"/>
    </source>
</evidence>
<dbReference type="InterPro" id="IPR000445">
    <property type="entry name" value="HhH_motif"/>
</dbReference>
<keyword evidence="6" id="KW-0004">4Fe-4S</keyword>
<dbReference type="GO" id="GO:0051539">
    <property type="term" value="F:4 iron, 4 sulfur cluster binding"/>
    <property type="evidence" value="ECO:0007669"/>
    <property type="project" value="UniProtKB-KW"/>
</dbReference>
<dbReference type="EMBL" id="BNBI01000002">
    <property type="protein sequence ID" value="GHE87527.1"/>
    <property type="molecule type" value="Genomic_DNA"/>
</dbReference>
<reference evidence="16" key="1">
    <citation type="journal article" date="2014" name="Int. J. Syst. Evol. Microbiol.">
        <title>Complete genome sequence of Corynebacterium casei LMG S-19264T (=DSM 44701T), isolated from a smear-ripened cheese.</title>
        <authorList>
            <consortium name="US DOE Joint Genome Institute (JGI-PGF)"/>
            <person name="Walter F."/>
            <person name="Albersmeier A."/>
            <person name="Kalinowski J."/>
            <person name="Ruckert C."/>
        </authorList>
    </citation>
    <scope>NUCLEOTIDE SEQUENCE</scope>
    <source>
        <strain evidence="16">JCM 4477</strain>
    </source>
</reference>
<keyword evidence="8" id="KW-0227">DNA damage</keyword>
<gene>
    <name evidence="16" type="ORF">GCM10018772_08720</name>
</gene>
<sequence length="392" mass="41401">MTAPTKPSHTGPATPAPAPGCGPDSAPTDTADTADITDTSAAPADQATGHAPAAAPVADLLGAHVGAPAAEPAPQRALAPERTPERPAPSPTTDGTSGGTPDGTALHAPVIDWFEEHARDLPWRRPEAGAWGVMVSEFMLQQTPVNRVLPVYEQWLARWPRPADLAKEAPGEAVRVWGRLGYPRRALRLHGAAVAIAERHGGDVPSDHAQLLALPGIGEYTAAAVASFAYGRRHAVLDTNVRRVFARAVTGVQYPPNATTAAERRLARALLPDDEATAARWAAASMELGALVCTARNESCHRCPIAARCAWRLAGKPAHDGPPRRGQTYAGTDRQVRGRLLAVLREAHGPVPQAALDRVWHEPVQRARALDGLVADGLVEPLAGGRYRLPLT</sequence>
<dbReference type="FunFam" id="1.10.340.30:FF:000003">
    <property type="entry name" value="A/G-specific adenine glycosylase"/>
    <property type="match status" value="1"/>
</dbReference>
<evidence type="ECO:0000256" key="7">
    <source>
        <dbReference type="ARBA" id="ARBA00022723"/>
    </source>
</evidence>
<dbReference type="SUPFAM" id="SSF48150">
    <property type="entry name" value="DNA-glycosylase"/>
    <property type="match status" value="1"/>
</dbReference>
<dbReference type="Pfam" id="PF00730">
    <property type="entry name" value="HhH-GPD"/>
    <property type="match status" value="1"/>
</dbReference>
<dbReference type="PANTHER" id="PTHR42944">
    <property type="entry name" value="ADENINE DNA GLYCOSYLASE"/>
    <property type="match status" value="1"/>
</dbReference>
<evidence type="ECO:0000259" key="15">
    <source>
        <dbReference type="SMART" id="SM00478"/>
    </source>
</evidence>
<dbReference type="Proteomes" id="UP000630718">
    <property type="component" value="Unassembled WGS sequence"/>
</dbReference>
<evidence type="ECO:0000256" key="13">
    <source>
        <dbReference type="ARBA" id="ARBA00023295"/>
    </source>
</evidence>
<feature type="domain" description="HhH-GPD" evidence="15">
    <location>
        <begin position="139"/>
        <end position="291"/>
    </location>
</feature>
<evidence type="ECO:0000256" key="11">
    <source>
        <dbReference type="ARBA" id="ARBA00023014"/>
    </source>
</evidence>
<dbReference type="AlphaFoldDB" id="A0A919DV34"/>
<keyword evidence="13" id="KW-0326">Glycosidase</keyword>